<feature type="compositionally biased region" description="Low complexity" evidence="7">
    <location>
        <begin position="30"/>
        <end position="43"/>
    </location>
</feature>
<feature type="transmembrane region" description="Helical" evidence="8">
    <location>
        <begin position="237"/>
        <end position="261"/>
    </location>
</feature>
<accession>A0A2S0MHV7</accession>
<name>A0A2S0MHV7_9BURK</name>
<feature type="transmembrane region" description="Helical" evidence="8">
    <location>
        <begin position="136"/>
        <end position="158"/>
    </location>
</feature>
<dbReference type="InterPro" id="IPR052031">
    <property type="entry name" value="Membrane_Transporter-Flippase"/>
</dbReference>
<feature type="transmembrane region" description="Helical" evidence="8">
    <location>
        <begin position="411"/>
        <end position="428"/>
    </location>
</feature>
<dbReference type="NCBIfam" id="TIGR00797">
    <property type="entry name" value="matE"/>
    <property type="match status" value="1"/>
</dbReference>
<dbReference type="Proteomes" id="UP000239709">
    <property type="component" value="Chromosome"/>
</dbReference>
<dbReference type="PANTHER" id="PTHR43549">
    <property type="entry name" value="MULTIDRUG RESISTANCE PROTEIN YPNP-RELATED"/>
    <property type="match status" value="1"/>
</dbReference>
<dbReference type="CDD" id="cd13138">
    <property type="entry name" value="MATE_yoeA_like"/>
    <property type="match status" value="1"/>
</dbReference>
<feature type="transmembrane region" description="Helical" evidence="8">
    <location>
        <begin position="330"/>
        <end position="355"/>
    </location>
</feature>
<evidence type="ECO:0000256" key="8">
    <source>
        <dbReference type="SAM" id="Phobius"/>
    </source>
</evidence>
<feature type="region of interest" description="Disordered" evidence="7">
    <location>
        <begin position="1"/>
        <end position="48"/>
    </location>
</feature>
<feature type="transmembrane region" description="Helical" evidence="8">
    <location>
        <begin position="465"/>
        <end position="485"/>
    </location>
</feature>
<dbReference type="GO" id="GO:0042910">
    <property type="term" value="F:xenobiotic transmembrane transporter activity"/>
    <property type="evidence" value="ECO:0007669"/>
    <property type="project" value="InterPro"/>
</dbReference>
<gene>
    <name evidence="9" type="ORF">C6570_15310</name>
</gene>
<dbReference type="GO" id="GO:0005886">
    <property type="term" value="C:plasma membrane"/>
    <property type="evidence" value="ECO:0007669"/>
    <property type="project" value="UniProtKB-SubCell"/>
</dbReference>
<organism evidence="9 10">
    <name type="scientific">Ottowia oryzae</name>
    <dbReference type="NCBI Taxonomy" id="2109914"/>
    <lineage>
        <taxon>Bacteria</taxon>
        <taxon>Pseudomonadati</taxon>
        <taxon>Pseudomonadota</taxon>
        <taxon>Betaproteobacteria</taxon>
        <taxon>Burkholderiales</taxon>
        <taxon>Comamonadaceae</taxon>
        <taxon>Ottowia</taxon>
    </lineage>
</organism>
<proteinExistence type="predicted"/>
<keyword evidence="6 8" id="KW-0472">Membrane</keyword>
<evidence type="ECO:0000313" key="10">
    <source>
        <dbReference type="Proteomes" id="UP000239709"/>
    </source>
</evidence>
<evidence type="ECO:0000256" key="5">
    <source>
        <dbReference type="ARBA" id="ARBA00022989"/>
    </source>
</evidence>
<feature type="transmembrane region" description="Helical" evidence="8">
    <location>
        <begin position="102"/>
        <end position="124"/>
    </location>
</feature>
<keyword evidence="2" id="KW-0813">Transport</keyword>
<feature type="transmembrane region" description="Helical" evidence="8">
    <location>
        <begin position="212"/>
        <end position="231"/>
    </location>
</feature>
<dbReference type="KEGG" id="otk:C6570_15310"/>
<dbReference type="AlphaFoldDB" id="A0A2S0MHV7"/>
<dbReference type="OrthoDB" id="9806302at2"/>
<feature type="transmembrane region" description="Helical" evidence="8">
    <location>
        <begin position="282"/>
        <end position="310"/>
    </location>
</feature>
<dbReference type="GO" id="GO:0015297">
    <property type="term" value="F:antiporter activity"/>
    <property type="evidence" value="ECO:0007669"/>
    <property type="project" value="InterPro"/>
</dbReference>
<comment type="subcellular location">
    <subcellularLocation>
        <location evidence="1">Cell membrane</location>
        <topology evidence="1">Multi-pass membrane protein</topology>
    </subcellularLocation>
</comment>
<sequence length="538" mass="55936">MPDAAAHAPSPTPAPGAQTPHGASHPGAEASPARSTRPAAPTRGAGVRDLTQGPIARTLLVFSLPILGGNVLQSLNGSINAIWVGRHLGEAALTATANANNVLFALIGLIFGIGMAATILVAQAMGAHNLPQAKRVMGTSATVFGLASVAIAALGWLLSRHILRWMGTPAAALDLAQSYLQLIFLAIPLLYLFAFVQAVLRGAGDSRTPFMFLVLVVVLDTALNPLFIFGWGPVPALGISGSALATLVANAISLTALLLWLRSRRHPLWIGRSERELFRPDVALVRTLIGKGLPMGVQMVMISLAMITMISMVNSYGVTMASAYGAALQLWTYVQMPAMAIGAACSTMAAQNVGAGRWDRVGGTARAGVLCNLAMTGVLVALVLLTDRHTLGWFLPDGSAALEAARHLNRIAIGSFVFFGITFVLSGVVRSTGAVVPPLIILAVAMWGIRVPAARWLQPLWGSDAIWWSFPISAVCAALMALAYYRWGGWRSARMLPESCMGCPAEVGGQPPAPVAAAITPAAGGAPVADAGARPAAA</sequence>
<evidence type="ECO:0000256" key="2">
    <source>
        <dbReference type="ARBA" id="ARBA00022448"/>
    </source>
</evidence>
<keyword evidence="5 8" id="KW-1133">Transmembrane helix</keyword>
<evidence type="ECO:0000256" key="3">
    <source>
        <dbReference type="ARBA" id="ARBA00022475"/>
    </source>
</evidence>
<keyword evidence="4 8" id="KW-0812">Transmembrane</keyword>
<keyword evidence="3" id="KW-1003">Cell membrane</keyword>
<dbReference type="EMBL" id="CP027666">
    <property type="protein sequence ID" value="AVO35436.1"/>
    <property type="molecule type" value="Genomic_DNA"/>
</dbReference>
<keyword evidence="10" id="KW-1185">Reference proteome</keyword>
<feature type="transmembrane region" description="Helical" evidence="8">
    <location>
        <begin position="435"/>
        <end position="453"/>
    </location>
</feature>
<protein>
    <submittedName>
        <fullName evidence="9">MATE family efflux transporter</fullName>
    </submittedName>
</protein>
<reference evidence="9 10" key="1">
    <citation type="submission" date="2018-03" db="EMBL/GenBank/DDBJ databases">
        <title>Genome sequencing of Ottowia sp.</title>
        <authorList>
            <person name="Kim S.-J."/>
            <person name="Heo J."/>
            <person name="Kwon S.-W."/>
        </authorList>
    </citation>
    <scope>NUCLEOTIDE SEQUENCE [LARGE SCALE GENOMIC DNA]</scope>
    <source>
        <strain evidence="9 10">KADR8-3</strain>
    </source>
</reference>
<dbReference type="InterPro" id="IPR002528">
    <property type="entry name" value="MATE_fam"/>
</dbReference>
<dbReference type="PANTHER" id="PTHR43549:SF3">
    <property type="entry name" value="MULTIDRUG RESISTANCE PROTEIN YPNP-RELATED"/>
    <property type="match status" value="1"/>
</dbReference>
<dbReference type="Pfam" id="PF01554">
    <property type="entry name" value="MatE"/>
    <property type="match status" value="2"/>
</dbReference>
<evidence type="ECO:0000313" key="9">
    <source>
        <dbReference type="EMBL" id="AVO35436.1"/>
    </source>
</evidence>
<evidence type="ECO:0000256" key="7">
    <source>
        <dbReference type="SAM" id="MobiDB-lite"/>
    </source>
</evidence>
<feature type="transmembrane region" description="Helical" evidence="8">
    <location>
        <begin position="178"/>
        <end position="200"/>
    </location>
</feature>
<evidence type="ECO:0000256" key="4">
    <source>
        <dbReference type="ARBA" id="ARBA00022692"/>
    </source>
</evidence>
<feature type="transmembrane region" description="Helical" evidence="8">
    <location>
        <begin position="367"/>
        <end position="386"/>
    </location>
</feature>
<evidence type="ECO:0000256" key="1">
    <source>
        <dbReference type="ARBA" id="ARBA00004651"/>
    </source>
</evidence>
<evidence type="ECO:0000256" key="6">
    <source>
        <dbReference type="ARBA" id="ARBA00023136"/>
    </source>
</evidence>